<dbReference type="GO" id="GO:0005829">
    <property type="term" value="C:cytosol"/>
    <property type="evidence" value="ECO:0007669"/>
    <property type="project" value="TreeGrafter"/>
</dbReference>
<dbReference type="SMART" id="SM00530">
    <property type="entry name" value="HTH_XRE"/>
    <property type="match status" value="1"/>
</dbReference>
<dbReference type="GO" id="GO:0003700">
    <property type="term" value="F:DNA-binding transcription factor activity"/>
    <property type="evidence" value="ECO:0007669"/>
    <property type="project" value="TreeGrafter"/>
</dbReference>
<evidence type="ECO:0000259" key="4">
    <source>
        <dbReference type="PROSITE" id="PS50943"/>
    </source>
</evidence>
<evidence type="ECO:0000313" key="5">
    <source>
        <dbReference type="EMBL" id="PSJ50338.1"/>
    </source>
</evidence>
<proteinExistence type="predicted"/>
<dbReference type="InterPro" id="IPR050807">
    <property type="entry name" value="TransReg_Diox_bact_type"/>
</dbReference>
<dbReference type="PANTHER" id="PTHR46797">
    <property type="entry name" value="HTH-TYPE TRANSCRIPTIONAL REGULATOR"/>
    <property type="match status" value="1"/>
</dbReference>
<feature type="domain" description="HTH cro/C1-type" evidence="4">
    <location>
        <begin position="15"/>
        <end position="69"/>
    </location>
</feature>
<accession>A0A2P7RJE6</accession>
<keyword evidence="3" id="KW-0804">Transcription</keyword>
<keyword evidence="1" id="KW-0805">Transcription regulation</keyword>
<keyword evidence="2" id="KW-0238">DNA-binding</keyword>
<dbReference type="AlphaFoldDB" id="A0A2P7RJE6"/>
<keyword evidence="6" id="KW-1185">Reference proteome</keyword>
<dbReference type="PROSITE" id="PS50943">
    <property type="entry name" value="HTH_CROC1"/>
    <property type="match status" value="1"/>
</dbReference>
<dbReference type="EMBL" id="PXYL01000047">
    <property type="protein sequence ID" value="PSJ50338.1"/>
    <property type="molecule type" value="Genomic_DNA"/>
</dbReference>
<evidence type="ECO:0000256" key="2">
    <source>
        <dbReference type="ARBA" id="ARBA00023125"/>
    </source>
</evidence>
<evidence type="ECO:0000313" key="6">
    <source>
        <dbReference type="Proteomes" id="UP000240653"/>
    </source>
</evidence>
<dbReference type="SUPFAM" id="SSF47413">
    <property type="entry name" value="lambda repressor-like DNA-binding domains"/>
    <property type="match status" value="1"/>
</dbReference>
<dbReference type="RefSeq" id="WP_106727653.1">
    <property type="nucleotide sequence ID" value="NZ_PXYL01000047.1"/>
</dbReference>
<name>A0A2P7RJE6_9HYPH</name>
<evidence type="ECO:0000256" key="1">
    <source>
        <dbReference type="ARBA" id="ARBA00023015"/>
    </source>
</evidence>
<dbReference type="InterPro" id="IPR001387">
    <property type="entry name" value="Cro/C1-type_HTH"/>
</dbReference>
<dbReference type="Proteomes" id="UP000240653">
    <property type="component" value="Unassembled WGS sequence"/>
</dbReference>
<dbReference type="OrthoDB" id="2986852at2"/>
<protein>
    <submittedName>
        <fullName evidence="5">Transcriptional regulator</fullName>
    </submittedName>
</protein>
<reference evidence="5 6" key="1">
    <citation type="submission" date="2018-03" db="EMBL/GenBank/DDBJ databases">
        <title>The draft genome of Mesorhizobium soli JCM 19897.</title>
        <authorList>
            <person name="Li L."/>
            <person name="Liu L."/>
            <person name="Liang L."/>
            <person name="Wang T."/>
            <person name="Zhang X."/>
        </authorList>
    </citation>
    <scope>NUCLEOTIDE SEQUENCE [LARGE SCALE GENOMIC DNA]</scope>
    <source>
        <strain evidence="5 6">JCM 19897</strain>
    </source>
</reference>
<sequence length="84" mass="9344">MTTKASIGVVFATNLRELRRARGLTQIELARLSGLSLRYIGILERHEKSPTIDTIEAVAQALAVEPVQMVVPAGEEKWKIERSE</sequence>
<dbReference type="Gene3D" id="1.10.260.40">
    <property type="entry name" value="lambda repressor-like DNA-binding domains"/>
    <property type="match status" value="1"/>
</dbReference>
<dbReference type="PANTHER" id="PTHR46797:SF23">
    <property type="entry name" value="HTH-TYPE TRANSCRIPTIONAL REGULATOR SUTR"/>
    <property type="match status" value="1"/>
</dbReference>
<gene>
    <name evidence="5" type="ORF">C7I85_30065</name>
</gene>
<comment type="caution">
    <text evidence="5">The sequence shown here is derived from an EMBL/GenBank/DDBJ whole genome shotgun (WGS) entry which is preliminary data.</text>
</comment>
<dbReference type="Pfam" id="PF01381">
    <property type="entry name" value="HTH_3"/>
    <property type="match status" value="1"/>
</dbReference>
<evidence type="ECO:0000256" key="3">
    <source>
        <dbReference type="ARBA" id="ARBA00023163"/>
    </source>
</evidence>
<organism evidence="5 6">
    <name type="scientific">Pseudaminobacter soli</name>
    <name type="common">ex Li et al. 2025</name>
    <dbReference type="NCBI Taxonomy" id="1295366"/>
    <lineage>
        <taxon>Bacteria</taxon>
        <taxon>Pseudomonadati</taxon>
        <taxon>Pseudomonadota</taxon>
        <taxon>Alphaproteobacteria</taxon>
        <taxon>Hyphomicrobiales</taxon>
        <taxon>Phyllobacteriaceae</taxon>
        <taxon>Pseudaminobacter</taxon>
    </lineage>
</organism>
<dbReference type="CDD" id="cd00093">
    <property type="entry name" value="HTH_XRE"/>
    <property type="match status" value="1"/>
</dbReference>
<dbReference type="GO" id="GO:0003677">
    <property type="term" value="F:DNA binding"/>
    <property type="evidence" value="ECO:0007669"/>
    <property type="project" value="UniProtKB-KW"/>
</dbReference>
<dbReference type="InterPro" id="IPR010982">
    <property type="entry name" value="Lambda_DNA-bd_dom_sf"/>
</dbReference>